<protein>
    <recommendedName>
        <fullName evidence="3">Mannosyltransferase</fullName>
    </recommendedName>
</protein>
<dbReference type="Proteomes" id="UP000515808">
    <property type="component" value="Chromosome"/>
</dbReference>
<dbReference type="EMBL" id="CP060695">
    <property type="protein sequence ID" value="QNM84362.1"/>
    <property type="molecule type" value="Genomic_DNA"/>
</dbReference>
<evidence type="ECO:0000313" key="1">
    <source>
        <dbReference type="EMBL" id="QNM84362.1"/>
    </source>
</evidence>
<evidence type="ECO:0008006" key="3">
    <source>
        <dbReference type="Google" id="ProtNLM"/>
    </source>
</evidence>
<proteinExistence type="predicted"/>
<dbReference type="AlphaFoldDB" id="A0A7G9L6W3"/>
<reference evidence="1 2" key="1">
    <citation type="submission" date="2020-08" db="EMBL/GenBank/DDBJ databases">
        <title>Polaribacter sp. L12M9 isolated from gut of the Korean scallop.</title>
        <authorList>
            <person name="Jeong Y.S."/>
        </authorList>
    </citation>
    <scope>NUCLEOTIDE SEQUENCE [LARGE SCALE GENOMIC DNA]</scope>
    <source>
        <strain evidence="1 2">L12M9</strain>
    </source>
</reference>
<dbReference type="RefSeq" id="WP_187481304.1">
    <property type="nucleotide sequence ID" value="NZ_CP060695.1"/>
</dbReference>
<evidence type="ECO:0000313" key="2">
    <source>
        <dbReference type="Proteomes" id="UP000515808"/>
    </source>
</evidence>
<dbReference type="KEGG" id="ppec:H9W90_09090"/>
<dbReference type="SUPFAM" id="SSF53756">
    <property type="entry name" value="UDP-Glycosyltransferase/glycogen phosphorylase"/>
    <property type="match status" value="1"/>
</dbReference>
<name>A0A7G9L6W3_9FLAO</name>
<keyword evidence="2" id="KW-1185">Reference proteome</keyword>
<organism evidence="1 2">
    <name type="scientific">Polaribacter pectinis</name>
    <dbReference type="NCBI Taxonomy" id="2738844"/>
    <lineage>
        <taxon>Bacteria</taxon>
        <taxon>Pseudomonadati</taxon>
        <taxon>Bacteroidota</taxon>
        <taxon>Flavobacteriia</taxon>
        <taxon>Flavobacteriales</taxon>
        <taxon>Flavobacteriaceae</taxon>
    </lineage>
</organism>
<accession>A0A7G9L6W3</accession>
<sequence>MKKSIHLVSFDIPYPPNYGGIIDVFFKIKELHRQGISIYLHTYIYNNKEEEPELEKYCEKVFYYNRKNSFLSLFSKLPYRVESRNNKELVANLKSIKAPIIFEGLHATHPILEFDFKDSYVRTHNIEHDYFYGLQKSEKNIFKKIFYSIEAKKLKKFEEILKSVTGIFTISPFEQQYFSNNYGEKAVYIPVFHNSKKIENKTKKGAFVLYHGDLRIADNIRAALFLIDVYKETSIKFVIASSCKNAKVLREVKKHSNISFEDIPTQEDLEKLFKKAHVNTLLTFQKTGIKLKLLNTLYQGKHIIANSKMVEETGLESLCELANTKQEIINKTEDLFAKDFSDEQVKTRQEKLLDFNPTENAQKIIDIIFR</sequence>
<gene>
    <name evidence="1" type="ORF">H9W90_09090</name>
</gene>